<evidence type="ECO:0000256" key="7">
    <source>
        <dbReference type="PROSITE-ProRule" id="PRU01240"/>
    </source>
</evidence>
<evidence type="ECO:0000256" key="2">
    <source>
        <dbReference type="ARBA" id="ARBA00022670"/>
    </source>
</evidence>
<dbReference type="CDD" id="cd07489">
    <property type="entry name" value="Peptidases_S8_5"/>
    <property type="match status" value="1"/>
</dbReference>
<accession>A0A2T7A5X3</accession>
<dbReference type="AlphaFoldDB" id="A0A2T7A5X3"/>
<evidence type="ECO:0000256" key="5">
    <source>
        <dbReference type="ARBA" id="ARBA00022825"/>
    </source>
</evidence>
<dbReference type="Gene3D" id="2.60.40.10">
    <property type="entry name" value="Immunoglobulins"/>
    <property type="match status" value="1"/>
</dbReference>
<dbReference type="STRING" id="42251.A0A2T7A5X3"/>
<keyword evidence="2 7" id="KW-0645">Protease</keyword>
<keyword evidence="4 7" id="KW-0378">Hydrolase</keyword>
<dbReference type="Pfam" id="PF06280">
    <property type="entry name" value="fn3_5"/>
    <property type="match status" value="1"/>
</dbReference>
<feature type="domain" description="Peptidase S8/S53" evidence="9">
    <location>
        <begin position="15"/>
        <end position="398"/>
    </location>
</feature>
<feature type="active site" description="Charge relay system" evidence="6 7">
    <location>
        <position position="372"/>
    </location>
</feature>
<sequence>GNTGVLDLHEQGILGEGVTVAIVDTGIDYTHPSLGGGLGPAFKVVGGTDIVGDNYQGTNFFPDPDPYDCGGHGTHVAGIVAGEDKNFYGGTGEDALIQAFVQAYEDGADVINASIGGPGGFPEDAWATASSRIVQQGVFVAISAGNSGDRGLFYASSGSTGVDVMSVASIANEEFFAFNTEAVAGDDAKRDIAYLQSGVEGFKLAGPVPVYVTSLDKFASSDACTALPEDTPDLSKYLVVVRRGGCQFNIKEKNLVDKNATYIWFYNTPKTPIVYPNIEESVSKGFALIAAQDGEFIVERFANGGNATVNFPQELQGIGVNNTLTGGKMSPFTSWGPSFEAQIKSEIGAPGGYIYSTIPLKQGSYAVFSGTSMASPYIAGVAALYMSKYGGRKKLGYTGVLELKNRMIASGTLVNWNDGTKTDLTRLAPVAQQGAGYVNALKALTYTTTLSPGKLELNDTENTKPEHTITIRNSGNQEVTYTFTHEAAGTVNTFKRGSKVPQLFPPTFVNDSATLQFLPQNMTIPAHSNGTFKVIFTPPKNLKTTLLPVYSGKVVITSSEETLSIPYQGIHGNLRDVNIWQTEQFPFLASYRTGEEIREPARVTLSGDDLLTAVFSNNFGTPEVRWDVVTEGYDPNKFVYPPVVGEKGFVGSVRTLEERVDFPIRYEPRHDPLGMGFSWFNWGGGLVNGSRIANGKYRFVFMALRVAGDRSKVEDWDTVVTEVVTIASGP</sequence>
<dbReference type="InterPro" id="IPR000209">
    <property type="entry name" value="Peptidase_S8/S53_dom"/>
</dbReference>
<dbReference type="GO" id="GO:0016020">
    <property type="term" value="C:membrane"/>
    <property type="evidence" value="ECO:0007669"/>
    <property type="project" value="InterPro"/>
</dbReference>
<dbReference type="InterPro" id="IPR036852">
    <property type="entry name" value="Peptidase_S8/S53_dom_sf"/>
</dbReference>
<name>A0A2T7A5X3_TUBBO</name>
<dbReference type="InterPro" id="IPR010435">
    <property type="entry name" value="C5a/SBT2-like_Fn3"/>
</dbReference>
<evidence type="ECO:0000313" key="12">
    <source>
        <dbReference type="Proteomes" id="UP000244722"/>
    </source>
</evidence>
<dbReference type="PANTHER" id="PTHR43806">
    <property type="entry name" value="PEPTIDASE S8"/>
    <property type="match status" value="1"/>
</dbReference>
<organism evidence="11 12">
    <name type="scientific">Tuber borchii</name>
    <name type="common">White truffle</name>
    <dbReference type="NCBI Taxonomy" id="42251"/>
    <lineage>
        <taxon>Eukaryota</taxon>
        <taxon>Fungi</taxon>
        <taxon>Dikarya</taxon>
        <taxon>Ascomycota</taxon>
        <taxon>Pezizomycotina</taxon>
        <taxon>Pezizomycetes</taxon>
        <taxon>Pezizales</taxon>
        <taxon>Tuberaceae</taxon>
        <taxon>Tuber</taxon>
    </lineage>
</organism>
<evidence type="ECO:0000256" key="3">
    <source>
        <dbReference type="ARBA" id="ARBA00022729"/>
    </source>
</evidence>
<keyword evidence="12" id="KW-1185">Reference proteome</keyword>
<dbReference type="OrthoDB" id="10256524at2759"/>
<dbReference type="PANTHER" id="PTHR43806:SF66">
    <property type="entry name" value="SERIN ENDOPEPTIDASE"/>
    <property type="match status" value="1"/>
</dbReference>
<dbReference type="EMBL" id="NESQ01000017">
    <property type="protein sequence ID" value="PUU83142.1"/>
    <property type="molecule type" value="Genomic_DNA"/>
</dbReference>
<dbReference type="InterPro" id="IPR050131">
    <property type="entry name" value="Peptidase_S8_subtilisin-like"/>
</dbReference>
<keyword evidence="3" id="KW-0732">Signal</keyword>
<evidence type="ECO:0000259" key="10">
    <source>
        <dbReference type="Pfam" id="PF06280"/>
    </source>
</evidence>
<protein>
    <submittedName>
        <fullName evidence="11">Peptidase S8/S53 domain-containing protein</fullName>
    </submittedName>
</protein>
<feature type="active site" description="Charge relay system" evidence="6 7">
    <location>
        <position position="72"/>
    </location>
</feature>
<dbReference type="SUPFAM" id="SSF52743">
    <property type="entry name" value="Subtilisin-like"/>
    <property type="match status" value="1"/>
</dbReference>
<dbReference type="InterPro" id="IPR034187">
    <property type="entry name" value="Peptidases_S8_5"/>
</dbReference>
<evidence type="ECO:0000313" key="11">
    <source>
        <dbReference type="EMBL" id="PUU83142.1"/>
    </source>
</evidence>
<dbReference type="PROSITE" id="PS51892">
    <property type="entry name" value="SUBTILASE"/>
    <property type="match status" value="1"/>
</dbReference>
<dbReference type="Gene3D" id="3.40.50.200">
    <property type="entry name" value="Peptidase S8/S53 domain"/>
    <property type="match status" value="2"/>
</dbReference>
<comment type="similarity">
    <text evidence="1 7 8">Belongs to the peptidase S8 family.</text>
</comment>
<evidence type="ECO:0000256" key="8">
    <source>
        <dbReference type="RuleBase" id="RU003355"/>
    </source>
</evidence>
<evidence type="ECO:0000259" key="9">
    <source>
        <dbReference type="Pfam" id="PF00082"/>
    </source>
</evidence>
<dbReference type="InterPro" id="IPR013783">
    <property type="entry name" value="Ig-like_fold"/>
</dbReference>
<comment type="caution">
    <text evidence="11">The sequence shown here is derived from an EMBL/GenBank/DDBJ whole genome shotgun (WGS) entry which is preliminary data.</text>
</comment>
<dbReference type="Proteomes" id="UP000244722">
    <property type="component" value="Unassembled WGS sequence"/>
</dbReference>
<feature type="non-terminal residue" evidence="11">
    <location>
        <position position="1"/>
    </location>
</feature>
<gene>
    <name evidence="11" type="ORF">B9Z19DRAFT_1147927</name>
</gene>
<dbReference type="InterPro" id="IPR015500">
    <property type="entry name" value="Peptidase_S8_subtilisin-rel"/>
</dbReference>
<dbReference type="PROSITE" id="PS00136">
    <property type="entry name" value="SUBTILASE_ASP"/>
    <property type="match status" value="1"/>
</dbReference>
<evidence type="ECO:0000256" key="1">
    <source>
        <dbReference type="ARBA" id="ARBA00011073"/>
    </source>
</evidence>
<keyword evidence="5 7" id="KW-0720">Serine protease</keyword>
<reference evidence="11 12" key="1">
    <citation type="submission" date="2017-04" db="EMBL/GenBank/DDBJ databases">
        <title>Draft genome sequence of Tuber borchii Vittad., a whitish edible truffle.</title>
        <authorList>
            <consortium name="DOE Joint Genome Institute"/>
            <person name="Murat C."/>
            <person name="Kuo A."/>
            <person name="Barry K.W."/>
            <person name="Clum A."/>
            <person name="Dockter R.B."/>
            <person name="Fauchery L."/>
            <person name="Iotti M."/>
            <person name="Kohler A."/>
            <person name="Labutti K."/>
            <person name="Lindquist E.A."/>
            <person name="Lipzen A."/>
            <person name="Ohm R.A."/>
            <person name="Wang M."/>
            <person name="Grigoriev I.V."/>
            <person name="Zambonelli A."/>
            <person name="Martin F.M."/>
        </authorList>
    </citation>
    <scope>NUCLEOTIDE SEQUENCE [LARGE SCALE GENOMIC DNA]</scope>
    <source>
        <strain evidence="11 12">Tbo3840</strain>
    </source>
</reference>
<dbReference type="GO" id="GO:0004252">
    <property type="term" value="F:serine-type endopeptidase activity"/>
    <property type="evidence" value="ECO:0007669"/>
    <property type="project" value="UniProtKB-UniRule"/>
</dbReference>
<dbReference type="InterPro" id="IPR023828">
    <property type="entry name" value="Peptidase_S8_Ser-AS"/>
</dbReference>
<evidence type="ECO:0000256" key="6">
    <source>
        <dbReference type="PIRSR" id="PIRSR615500-1"/>
    </source>
</evidence>
<dbReference type="InterPro" id="IPR023827">
    <property type="entry name" value="Peptidase_S8_Asp-AS"/>
</dbReference>
<dbReference type="PROSITE" id="PS00137">
    <property type="entry name" value="SUBTILASE_HIS"/>
    <property type="match status" value="1"/>
</dbReference>
<dbReference type="PROSITE" id="PS00138">
    <property type="entry name" value="SUBTILASE_SER"/>
    <property type="match status" value="1"/>
</dbReference>
<dbReference type="GO" id="GO:0006508">
    <property type="term" value="P:proteolysis"/>
    <property type="evidence" value="ECO:0007669"/>
    <property type="project" value="UniProtKB-KW"/>
</dbReference>
<dbReference type="Pfam" id="PF00082">
    <property type="entry name" value="Peptidase_S8"/>
    <property type="match status" value="1"/>
</dbReference>
<evidence type="ECO:0000256" key="4">
    <source>
        <dbReference type="ARBA" id="ARBA00022801"/>
    </source>
</evidence>
<feature type="domain" description="C5a peptidase/Subtilisin-like protease SBT2-like Fn3-like" evidence="10">
    <location>
        <begin position="456"/>
        <end position="567"/>
    </location>
</feature>
<feature type="active site" description="Charge relay system" evidence="6 7">
    <location>
        <position position="24"/>
    </location>
</feature>
<dbReference type="PRINTS" id="PR00723">
    <property type="entry name" value="SUBTILISIN"/>
</dbReference>
<proteinExistence type="inferred from homology"/>
<dbReference type="InterPro" id="IPR022398">
    <property type="entry name" value="Peptidase_S8_His-AS"/>
</dbReference>